<dbReference type="EMBL" id="QNUK01001372">
    <property type="protein sequence ID" value="KAF5882942.1"/>
    <property type="molecule type" value="Genomic_DNA"/>
</dbReference>
<feature type="non-terminal residue" evidence="3">
    <location>
        <position position="1"/>
    </location>
</feature>
<reference evidence="3" key="1">
    <citation type="submission" date="2020-07" db="EMBL/GenBank/DDBJ databases">
        <title>Clarias magur genome sequencing, assembly and annotation.</title>
        <authorList>
            <person name="Kushwaha B."/>
            <person name="Kumar R."/>
            <person name="Das P."/>
            <person name="Joshi C.G."/>
            <person name="Kumar D."/>
            <person name="Nagpure N.S."/>
            <person name="Pandey M."/>
            <person name="Agarwal S."/>
            <person name="Srivastava S."/>
            <person name="Singh M."/>
            <person name="Sahoo L."/>
            <person name="Jayasankar P."/>
            <person name="Meher P.K."/>
            <person name="Koringa P.G."/>
            <person name="Iquebal M.A."/>
            <person name="Das S.P."/>
            <person name="Bit A."/>
            <person name="Patnaik S."/>
            <person name="Patel N."/>
            <person name="Shah T.M."/>
            <person name="Hinsu A."/>
            <person name="Jena J.K."/>
        </authorList>
    </citation>
    <scope>NUCLEOTIDE SEQUENCE</scope>
    <source>
        <strain evidence="3">CIFAMagur01</strain>
        <tissue evidence="3">Testis</tissue>
    </source>
</reference>
<evidence type="ECO:0000313" key="5">
    <source>
        <dbReference type="Proteomes" id="UP000727407"/>
    </source>
</evidence>
<dbReference type="SUPFAM" id="SSF54452">
    <property type="entry name" value="MHC antigen-recognition domain"/>
    <property type="match status" value="1"/>
</dbReference>
<evidence type="ECO:0000313" key="4">
    <source>
        <dbReference type="EMBL" id="KAF5882942.1"/>
    </source>
</evidence>
<dbReference type="InterPro" id="IPR037055">
    <property type="entry name" value="MHC_I-like_Ag-recog_sf"/>
</dbReference>
<organism evidence="3 5">
    <name type="scientific">Clarias magur</name>
    <name type="common">Asian catfish</name>
    <name type="synonym">Macropteronotus magur</name>
    <dbReference type="NCBI Taxonomy" id="1594786"/>
    <lineage>
        <taxon>Eukaryota</taxon>
        <taxon>Metazoa</taxon>
        <taxon>Chordata</taxon>
        <taxon>Craniata</taxon>
        <taxon>Vertebrata</taxon>
        <taxon>Euteleostomi</taxon>
        <taxon>Actinopterygii</taxon>
        <taxon>Neopterygii</taxon>
        <taxon>Teleostei</taxon>
        <taxon>Ostariophysi</taxon>
        <taxon>Siluriformes</taxon>
        <taxon>Clariidae</taxon>
        <taxon>Clarias</taxon>
    </lineage>
</organism>
<sequence>THALQYFAAITPGINYTIGELDGEQFVYYGSNVIAVIPKTEWIKKIDADEQDYWKSAKDRMSGELDNLQHLLTLAVKHFNHTEDSKDLSTDEKSPRSHALVGVVFGAVVLFVLMLIYRYNNNS</sequence>
<name>A0A8J4WP83_CLAMG</name>
<proteinExistence type="predicted"/>
<evidence type="ECO:0000256" key="2">
    <source>
        <dbReference type="SAM" id="Phobius"/>
    </source>
</evidence>
<accession>A0A8J4WP83</accession>
<comment type="caution">
    <text evidence="3">The sequence shown here is derived from an EMBL/GenBank/DDBJ whole genome shotgun (WGS) entry which is preliminary data.</text>
</comment>
<evidence type="ECO:0000256" key="1">
    <source>
        <dbReference type="ARBA" id="ARBA00023180"/>
    </source>
</evidence>
<feature type="transmembrane region" description="Helical" evidence="2">
    <location>
        <begin position="99"/>
        <end position="119"/>
    </location>
</feature>
<keyword evidence="2" id="KW-0812">Transmembrane</keyword>
<dbReference type="OrthoDB" id="8936120at2759"/>
<keyword evidence="2" id="KW-1133">Transmembrane helix</keyword>
<gene>
    <name evidence="4" type="ORF">DAT39_023000</name>
    <name evidence="3" type="ORF">DAT39_023489</name>
</gene>
<keyword evidence="1" id="KW-0325">Glycoprotein</keyword>
<keyword evidence="2" id="KW-0472">Membrane</keyword>
<dbReference type="Gene3D" id="3.30.500.10">
    <property type="entry name" value="MHC class I-like antigen recognition-like"/>
    <property type="match status" value="1"/>
</dbReference>
<protein>
    <submittedName>
        <fullName evidence="3">H-2 class I histocompatibility antigen, Q10 alpha chain-like isoform X2</fullName>
    </submittedName>
</protein>
<feature type="non-terminal residue" evidence="3">
    <location>
        <position position="123"/>
    </location>
</feature>
<dbReference type="Proteomes" id="UP000727407">
    <property type="component" value="Unassembled WGS sequence"/>
</dbReference>
<dbReference type="AlphaFoldDB" id="A0A8J4WP83"/>
<dbReference type="EMBL" id="QNUK01001854">
    <property type="protein sequence ID" value="KAF5880009.1"/>
    <property type="molecule type" value="Genomic_DNA"/>
</dbReference>
<dbReference type="InterPro" id="IPR011162">
    <property type="entry name" value="MHC_I/II-like_Ag-recog"/>
</dbReference>
<evidence type="ECO:0000313" key="3">
    <source>
        <dbReference type="EMBL" id="KAF5880009.1"/>
    </source>
</evidence>
<keyword evidence="5" id="KW-1185">Reference proteome</keyword>